<dbReference type="SMART" id="SM01008">
    <property type="entry name" value="Ald_Xan_dh_C"/>
    <property type="match status" value="1"/>
</dbReference>
<evidence type="ECO:0000256" key="2">
    <source>
        <dbReference type="ARBA" id="ARBA00023002"/>
    </source>
</evidence>
<dbReference type="InterPro" id="IPR037165">
    <property type="entry name" value="AldOxase/xan_DH_Mopterin-bd_sf"/>
</dbReference>
<dbReference type="PANTHER" id="PTHR11908:SF132">
    <property type="entry name" value="ALDEHYDE OXIDASE 1-RELATED"/>
    <property type="match status" value="1"/>
</dbReference>
<feature type="domain" description="Aldehyde oxidase/xanthine dehydrogenase a/b hammerhead" evidence="3">
    <location>
        <begin position="25"/>
        <end position="134"/>
    </location>
</feature>
<dbReference type="EMBL" id="BONE01000100">
    <property type="protein sequence ID" value="GIF77698.1"/>
    <property type="molecule type" value="Genomic_DNA"/>
</dbReference>
<comment type="caution">
    <text evidence="4">The sequence shown here is derived from an EMBL/GenBank/DDBJ whole genome shotgun (WGS) entry which is preliminary data.</text>
</comment>
<dbReference type="SUPFAM" id="SSF54665">
    <property type="entry name" value="CO dehydrogenase molybdoprotein N-domain-like"/>
    <property type="match status" value="1"/>
</dbReference>
<dbReference type="Gene3D" id="3.90.1170.50">
    <property type="entry name" value="Aldehyde oxidase/xanthine dehydrogenase, a/b hammerhead"/>
    <property type="match status" value="1"/>
</dbReference>
<evidence type="ECO:0000313" key="5">
    <source>
        <dbReference type="Proteomes" id="UP000604117"/>
    </source>
</evidence>
<gene>
    <name evidence="4" type="ORF">Asi02nite_72160</name>
</gene>
<evidence type="ECO:0000259" key="3">
    <source>
        <dbReference type="SMART" id="SM01008"/>
    </source>
</evidence>
<dbReference type="Pfam" id="PF02738">
    <property type="entry name" value="MoCoBD_1"/>
    <property type="match status" value="1"/>
</dbReference>
<keyword evidence="1" id="KW-0500">Molybdenum</keyword>
<evidence type="ECO:0000313" key="4">
    <source>
        <dbReference type="EMBL" id="GIF77698.1"/>
    </source>
</evidence>
<dbReference type="InterPro" id="IPR036856">
    <property type="entry name" value="Ald_Oxase/Xan_DH_a/b_sf"/>
</dbReference>
<dbReference type="Gene3D" id="3.30.365.10">
    <property type="entry name" value="Aldehyde oxidase/xanthine dehydrogenase, molybdopterin binding domain"/>
    <property type="match status" value="4"/>
</dbReference>
<keyword evidence="5" id="KW-1185">Reference proteome</keyword>
<proteinExistence type="predicted"/>
<dbReference type="InterPro" id="IPR000674">
    <property type="entry name" value="Ald_Oxase/Xan_DH_a/b"/>
</dbReference>
<keyword evidence="2" id="KW-0560">Oxidoreductase</keyword>
<dbReference type="InterPro" id="IPR016208">
    <property type="entry name" value="Ald_Oxase/xanthine_DH-like"/>
</dbReference>
<dbReference type="Pfam" id="PF20256">
    <property type="entry name" value="MoCoBD_2"/>
    <property type="match status" value="1"/>
</dbReference>
<dbReference type="Proteomes" id="UP000604117">
    <property type="component" value="Unassembled WGS sequence"/>
</dbReference>
<organism evidence="4 5">
    <name type="scientific">Asanoa siamensis</name>
    <dbReference type="NCBI Taxonomy" id="926357"/>
    <lineage>
        <taxon>Bacteria</taxon>
        <taxon>Bacillati</taxon>
        <taxon>Actinomycetota</taxon>
        <taxon>Actinomycetes</taxon>
        <taxon>Micromonosporales</taxon>
        <taxon>Micromonosporaceae</taxon>
        <taxon>Asanoa</taxon>
    </lineage>
</organism>
<dbReference type="PANTHER" id="PTHR11908">
    <property type="entry name" value="XANTHINE DEHYDROGENASE"/>
    <property type="match status" value="1"/>
</dbReference>
<accession>A0ABQ4D2C8</accession>
<dbReference type="InterPro" id="IPR008274">
    <property type="entry name" value="AldOxase/xan_DH_MoCoBD1"/>
</dbReference>
<dbReference type="Pfam" id="PF01315">
    <property type="entry name" value="Ald_Xan_dh_C"/>
    <property type="match status" value="1"/>
</dbReference>
<sequence>MTATLNKENIIGQPIDRVDARRKVSGAAPYPSDFDLPGQVYAALISSTVAAGRITRIDRSAAEAAPGVLAVLTYDNAPTLADPPTNALGSTMRRPLKDDRILHYGQHIGIVVATTRAQALAAAELVEVDYAVEEPVLDMDDPRARVEDNPFGMETSRGDVVAALADADVTVDSTYTIGAETNSPLGLFTTVASWQGGRLVVHDTTQAPSFMRKALAVMFGVPEESVRLLIPFLGGGFGAGLRLWSHTVLTALAARVLDRPVKLVLSRPQMFTSVGHRAASRQRIRLGARSDGRLVAIDHDALAANGIGDNLPSPIVAGTPSAYACDNLATHERRVHLNIPYTGFMRAPGAIEEHFALESALDELAGRLGVDPVDVRLRNYADVHPESGKPWSSKALRECIEVGAEQFGWSSRDPAPRSTHDGDWLVGQGMAAATFEFYALDCDVRLTIDRGGNAILRSAATDIGTGTYTITAQLVAELLGIEVERVRVEIGDTDQPQAPQSGGSGLAGALAAAVQDAAGALTERLARLDGRPGESFASLLDRHGLDELSANGHSDLAAAAEDSDVAPAGAFGAAYVEVGVDEDLGLVRVRRLVSVIDGGRVFNRKTARSQAIGGAVMGIGAALLEEAAYDPNDGRVANGTFGDYLVPVNADVPDIDVTFVGEPDTFNPTGSKGLGEIGIVCIPPAIGNAVFHATGRRVRDLPITLDKML</sequence>
<reference evidence="4 5" key="1">
    <citation type="submission" date="2021-01" db="EMBL/GenBank/DDBJ databases">
        <title>Whole genome shotgun sequence of Asanoa siamensis NBRC 107932.</title>
        <authorList>
            <person name="Komaki H."/>
            <person name="Tamura T."/>
        </authorList>
    </citation>
    <scope>NUCLEOTIDE SEQUENCE [LARGE SCALE GENOMIC DNA]</scope>
    <source>
        <strain evidence="4 5">NBRC 107932</strain>
    </source>
</reference>
<evidence type="ECO:0000256" key="1">
    <source>
        <dbReference type="ARBA" id="ARBA00022505"/>
    </source>
</evidence>
<name>A0ABQ4D2C8_9ACTN</name>
<dbReference type="SUPFAM" id="SSF56003">
    <property type="entry name" value="Molybdenum cofactor-binding domain"/>
    <property type="match status" value="1"/>
</dbReference>
<protein>
    <submittedName>
        <fullName evidence="4">Carbon-monoxide dehydrogenase large subunit</fullName>
    </submittedName>
</protein>
<dbReference type="InterPro" id="IPR046867">
    <property type="entry name" value="AldOxase/xan_DH_MoCoBD2"/>
</dbReference>
<dbReference type="RefSeq" id="WP_203718554.1">
    <property type="nucleotide sequence ID" value="NZ_BONE01000100.1"/>
</dbReference>